<comment type="catalytic activity">
    <reaction evidence="1">
        <text>ATP + H2O = ADP + phosphate + H(+)</text>
        <dbReference type="Rhea" id="RHEA:13065"/>
        <dbReference type="ChEBI" id="CHEBI:15377"/>
        <dbReference type="ChEBI" id="CHEBI:15378"/>
        <dbReference type="ChEBI" id="CHEBI:30616"/>
        <dbReference type="ChEBI" id="CHEBI:43474"/>
        <dbReference type="ChEBI" id="CHEBI:456216"/>
        <dbReference type="EC" id="5.6.2.3"/>
    </reaction>
</comment>
<dbReference type="InterPro" id="IPR049163">
    <property type="entry name" value="Pif1-like_2B_dom"/>
</dbReference>
<dbReference type="GO" id="GO:0005524">
    <property type="term" value="F:ATP binding"/>
    <property type="evidence" value="ECO:0007669"/>
    <property type="project" value="UniProtKB-KW"/>
</dbReference>
<dbReference type="GO" id="GO:0006281">
    <property type="term" value="P:DNA repair"/>
    <property type="evidence" value="ECO:0007669"/>
    <property type="project" value="UniProtKB-KW"/>
</dbReference>
<keyword evidence="5" id="KW-1185">Reference proteome</keyword>
<dbReference type="EC" id="5.6.2.3" evidence="1"/>
<evidence type="ECO:0000256" key="1">
    <source>
        <dbReference type="RuleBase" id="RU363044"/>
    </source>
</evidence>
<keyword evidence="1" id="KW-0347">Helicase</keyword>
<keyword evidence="1" id="KW-0233">DNA recombination</keyword>
<evidence type="ECO:0000313" key="4">
    <source>
        <dbReference type="EMBL" id="RXK41840.1"/>
    </source>
</evidence>
<dbReference type="InterPro" id="IPR010285">
    <property type="entry name" value="DNA_helicase_pif1-like_DEAD"/>
</dbReference>
<sequence length="774" mass="85198">MYKGHDRAAFVLQPEGYDSRDEIAEYLDGRYISPSEACYQIFSGEVSQHYPYVTRLAVHLPGKSNVTFDPTLPPMDVLQGVGRSTLVAFFEYCSDPAHGNEVANLLYPDAPTRLTWQKSQQQWKTRAPGSTKAIGRVYWVAPAQKEYYLRMLLYQVPGPKSFEALRTVNGHTYNTDKEACEALGLLESDQEFDLCLTEAAASFTGHSIRALFITILIHSHPTSPLDLLNRHRELLEDGCRHTLRTRYSIECPSSDDTWDLALTHLLSYITYLPLRQGRSMIELGLPVPTGRFAAGGLASVLAEELGYDCTSLASEWETGLRLANEEQLCAMRVVTETATVGRGGVFFLDGPGGTGKTFVERLCLARVRSLGLVALAFASSGVASLLLPNGRTAHSRFKIPVEISDTMTCNVPAQSALAELFRRTQLIVWDEAVMQHQHCITAVDRMLRDVRDKETELFGGVTMLFAGDLRQCLPVVEHGTRSQTIAATLTQAAFWPSVWQLQLRTNMRLQAGPAASVIARFASWLLDVGEGRVNQPDGPIVLPQAACLPPAASRKELVDHVFSGSALLDLNDDQACMSYFSDRILLAPHNSSVDQLNTLAMDITPGAIHPLMSADVALLQDESPVELPLEWLNGLTPQGSPPHRLNLKIGCPAILLRNLDPTQGLCNGTRLIITSISQRVLGCRIITFPFSLRRVQFPIRLASAMSINKAQGQSLNHAGLDLTKPVFSHGQLYVGLSRATRPDLVKVLLPEGHHGVSPNVVYKEVFGSSLTRCY</sequence>
<dbReference type="Pfam" id="PF05970">
    <property type="entry name" value="PIF1"/>
    <property type="match status" value="1"/>
</dbReference>
<accession>A0A4Q1BUW9</accession>
<dbReference type="GO" id="GO:0016887">
    <property type="term" value="F:ATP hydrolysis activity"/>
    <property type="evidence" value="ECO:0007669"/>
    <property type="project" value="RHEA"/>
</dbReference>
<dbReference type="SUPFAM" id="SSF52540">
    <property type="entry name" value="P-loop containing nucleoside triphosphate hydrolases"/>
    <property type="match status" value="2"/>
</dbReference>
<dbReference type="EMBL" id="SDIL01000005">
    <property type="protein sequence ID" value="RXK41840.1"/>
    <property type="molecule type" value="Genomic_DNA"/>
</dbReference>
<feature type="domain" description="DNA helicase Pif1-like DEAD-box helicase" evidence="2">
    <location>
        <begin position="324"/>
        <end position="537"/>
    </location>
</feature>
<comment type="cofactor">
    <cofactor evidence="1">
        <name>Mg(2+)</name>
        <dbReference type="ChEBI" id="CHEBI:18420"/>
    </cofactor>
</comment>
<comment type="caution">
    <text evidence="4">The sequence shown here is derived from an EMBL/GenBank/DDBJ whole genome shotgun (WGS) entry which is preliminary data.</text>
</comment>
<gene>
    <name evidence="4" type="ORF">M231_00839</name>
</gene>
<evidence type="ECO:0000259" key="2">
    <source>
        <dbReference type="Pfam" id="PF05970"/>
    </source>
</evidence>
<proteinExistence type="inferred from homology"/>
<dbReference type="GO" id="GO:0000723">
    <property type="term" value="P:telomere maintenance"/>
    <property type="evidence" value="ECO:0007669"/>
    <property type="project" value="InterPro"/>
</dbReference>
<dbReference type="STRING" id="5217.A0A4Q1BUW9"/>
<dbReference type="AlphaFoldDB" id="A0A4Q1BUW9"/>
<keyword evidence="1" id="KW-0378">Hydrolase</keyword>
<keyword evidence="1" id="KW-0547">Nucleotide-binding</keyword>
<keyword evidence="1" id="KW-0067">ATP-binding</keyword>
<evidence type="ECO:0000313" key="5">
    <source>
        <dbReference type="Proteomes" id="UP000289152"/>
    </source>
</evidence>
<reference evidence="4 5" key="1">
    <citation type="submission" date="2016-06" db="EMBL/GenBank/DDBJ databases">
        <title>Evolution of pathogenesis and genome organization in the Tremellales.</title>
        <authorList>
            <person name="Cuomo C."/>
            <person name="Litvintseva A."/>
            <person name="Heitman J."/>
            <person name="Chen Y."/>
            <person name="Sun S."/>
            <person name="Springer D."/>
            <person name="Dromer F."/>
            <person name="Young S."/>
            <person name="Zeng Q."/>
            <person name="Chapman S."/>
            <person name="Gujja S."/>
            <person name="Saif S."/>
            <person name="Birren B."/>
        </authorList>
    </citation>
    <scope>NUCLEOTIDE SEQUENCE [LARGE SCALE GENOMIC DNA]</scope>
    <source>
        <strain evidence="4 5">ATCC 28783</strain>
    </source>
</reference>
<dbReference type="InterPro" id="IPR027417">
    <property type="entry name" value="P-loop_NTPase"/>
</dbReference>
<organism evidence="4 5">
    <name type="scientific">Tremella mesenterica</name>
    <name type="common">Jelly fungus</name>
    <dbReference type="NCBI Taxonomy" id="5217"/>
    <lineage>
        <taxon>Eukaryota</taxon>
        <taxon>Fungi</taxon>
        <taxon>Dikarya</taxon>
        <taxon>Basidiomycota</taxon>
        <taxon>Agaricomycotina</taxon>
        <taxon>Tremellomycetes</taxon>
        <taxon>Tremellales</taxon>
        <taxon>Tremellaceae</taxon>
        <taxon>Tremella</taxon>
    </lineage>
</organism>
<dbReference type="CDD" id="cd18809">
    <property type="entry name" value="SF1_C_RecD"/>
    <property type="match status" value="1"/>
</dbReference>
<feature type="domain" description="DNA helicase Pif1-like 2B" evidence="3">
    <location>
        <begin position="630"/>
        <end position="675"/>
    </location>
</feature>
<dbReference type="Gene3D" id="3.40.50.300">
    <property type="entry name" value="P-loop containing nucleotide triphosphate hydrolases"/>
    <property type="match status" value="1"/>
</dbReference>
<keyword evidence="1" id="KW-0234">DNA repair</keyword>
<dbReference type="InParanoid" id="A0A4Q1BUW9"/>
<dbReference type="GO" id="GO:0043139">
    <property type="term" value="F:5'-3' DNA helicase activity"/>
    <property type="evidence" value="ECO:0007669"/>
    <property type="project" value="UniProtKB-EC"/>
</dbReference>
<protein>
    <recommendedName>
        <fullName evidence="1">ATP-dependent DNA helicase</fullName>
        <ecNumber evidence="1">5.6.2.3</ecNumber>
    </recommendedName>
</protein>
<dbReference type="PANTHER" id="PTHR10492:SF57">
    <property type="entry name" value="ATP-DEPENDENT DNA HELICASE"/>
    <property type="match status" value="1"/>
</dbReference>
<keyword evidence="1" id="KW-0227">DNA damage</keyword>
<dbReference type="Proteomes" id="UP000289152">
    <property type="component" value="Unassembled WGS sequence"/>
</dbReference>
<dbReference type="Pfam" id="PF21530">
    <property type="entry name" value="Pif1_2B_dom"/>
    <property type="match status" value="1"/>
</dbReference>
<dbReference type="GO" id="GO:0006310">
    <property type="term" value="P:DNA recombination"/>
    <property type="evidence" value="ECO:0007669"/>
    <property type="project" value="UniProtKB-KW"/>
</dbReference>
<dbReference type="VEuPathDB" id="FungiDB:TREMEDRAFT_27049"/>
<evidence type="ECO:0000259" key="3">
    <source>
        <dbReference type="Pfam" id="PF21530"/>
    </source>
</evidence>
<name>A0A4Q1BUW9_TREME</name>
<comment type="similarity">
    <text evidence="1">Belongs to the helicase family.</text>
</comment>
<dbReference type="PANTHER" id="PTHR10492">
    <property type="match status" value="1"/>
</dbReference>
<dbReference type="OrthoDB" id="3366231at2759"/>